<keyword evidence="1" id="KW-1133">Transmembrane helix</keyword>
<organism evidence="2 3">
    <name type="scientific">Metallumcola ferriviriculae</name>
    <dbReference type="NCBI Taxonomy" id="3039180"/>
    <lineage>
        <taxon>Bacteria</taxon>
        <taxon>Bacillati</taxon>
        <taxon>Bacillota</taxon>
        <taxon>Clostridia</taxon>
        <taxon>Neomoorellales</taxon>
        <taxon>Desulfitibacteraceae</taxon>
        <taxon>Metallumcola</taxon>
    </lineage>
</organism>
<dbReference type="Pfam" id="PF14034">
    <property type="entry name" value="Spore_YtrH"/>
    <property type="match status" value="1"/>
</dbReference>
<proteinExistence type="predicted"/>
<reference evidence="2 3" key="1">
    <citation type="submission" date="2023-04" db="EMBL/GenBank/DDBJ databases">
        <authorList>
            <person name="Hsu D."/>
        </authorList>
    </citation>
    <scope>NUCLEOTIDE SEQUENCE [LARGE SCALE GENOMIC DNA]</scope>
    <source>
        <strain evidence="2 3">MK1</strain>
    </source>
</reference>
<dbReference type="RefSeq" id="WP_366922717.1">
    <property type="nucleotide sequence ID" value="NZ_CP121694.1"/>
</dbReference>
<keyword evidence="1" id="KW-0812">Transmembrane</keyword>
<keyword evidence="1" id="KW-0472">Membrane</keyword>
<accession>A0AAU0UQV0</accession>
<gene>
    <name evidence="2" type="ORF">MFMK1_003192</name>
</gene>
<keyword evidence="3" id="KW-1185">Reference proteome</keyword>
<dbReference type="AlphaFoldDB" id="A0AAU0UQV0"/>
<feature type="transmembrane region" description="Helical" evidence="1">
    <location>
        <begin position="83"/>
        <end position="100"/>
    </location>
</feature>
<dbReference type="EMBL" id="CP121694">
    <property type="protein sequence ID" value="WRO23335.1"/>
    <property type="molecule type" value="Genomic_DNA"/>
</dbReference>
<protein>
    <submittedName>
        <fullName evidence="2">YtrH family sporulation protein</fullName>
    </submittedName>
</protein>
<sequence>MDSFSQKMLLILFTSLGVELGASLVGALAAVLAGGPPLRTMAKLAYEIKIWAIVAAIGGTFTTIEVLELGLFEGELITVIKQILYIISAFAGAQLGYFILSNLAGGR</sequence>
<feature type="transmembrane region" description="Helical" evidence="1">
    <location>
        <begin position="50"/>
        <end position="71"/>
    </location>
</feature>
<evidence type="ECO:0000313" key="3">
    <source>
        <dbReference type="Proteomes" id="UP001329915"/>
    </source>
</evidence>
<dbReference type="InterPro" id="IPR025689">
    <property type="entry name" value="Spore_YtrH"/>
</dbReference>
<evidence type="ECO:0000256" key="1">
    <source>
        <dbReference type="SAM" id="Phobius"/>
    </source>
</evidence>
<dbReference type="KEGG" id="dbc:MFMK1_003192"/>
<evidence type="ECO:0000313" key="2">
    <source>
        <dbReference type="EMBL" id="WRO23335.1"/>
    </source>
</evidence>
<name>A0AAU0UQV0_9FIRM</name>
<dbReference type="Proteomes" id="UP001329915">
    <property type="component" value="Chromosome"/>
</dbReference>